<dbReference type="SUPFAM" id="SSF47789">
    <property type="entry name" value="C-terminal domain of RNA polymerase alpha subunit"/>
    <property type="match status" value="1"/>
</dbReference>
<dbReference type="Pfam" id="PF03118">
    <property type="entry name" value="RNA_pol_A_CTD"/>
    <property type="match status" value="1"/>
</dbReference>
<name>A0A9X1SF35_9BACT</name>
<dbReference type="Gene3D" id="1.10.510.10">
    <property type="entry name" value="Transferase(Phosphotransferase) domain 1"/>
    <property type="match status" value="2"/>
</dbReference>
<evidence type="ECO:0000259" key="2">
    <source>
        <dbReference type="PROSITE" id="PS50965"/>
    </source>
</evidence>
<accession>A0A9X1SF35</accession>
<dbReference type="PROSITE" id="PS50965">
    <property type="entry name" value="NERD"/>
    <property type="match status" value="1"/>
</dbReference>
<dbReference type="Proteomes" id="UP001139103">
    <property type="component" value="Unassembled WGS sequence"/>
</dbReference>
<dbReference type="Pfam" id="PF08378">
    <property type="entry name" value="NERD"/>
    <property type="match status" value="1"/>
</dbReference>
<feature type="domain" description="Protein kinase" evidence="1">
    <location>
        <begin position="215"/>
        <end position="493"/>
    </location>
</feature>
<sequence length="1418" mass="157944">MAKTNNWTTVAESKYSWERDALDFVREQFPSHDPYRAWANFEFIADDGSINEVDLLVFTPQGFFLVEIKSRPGRLLGDAGTWTWDTDGKYSTVDNPLVSANLKAKKLRSLLQRQKAFKKKGQPPFVEALVFCSAPELRNELQGNARLRVCLRDRPASGDKPARQGIMAALLRRECPGVESYAKGTHDRPMAKVVSQAMDQAGIRPSQRMRKVNDYLLEQLIDEGPGYQDWQASHTQIENSKRRVRLYLVRLEASADDRNKIQRAAQREYQILETLEHPGILRASGFTEHELGPALLFEHDPSSIRLDHYLSQRQGDLSVDVQLDLVRQIAEVIAYAHEKKVIHRGLCPQSILVTTHNNKAPRIKIFNWQIGYREGTTSVGVSRGVTATSHIDRLVDDAATGYMAPEALTDANSGEQLDVFSLGAIAYHIFSGVVPAANAVELSEKLRETKGLQISSVLNGADEWLQEMIRLATHPVVPDRMGTIGEFLEHLDLFENALTSDDHDYVEDPSRAQIGDLLPGGYKVVRRLGQGASSVGLLVEREGQDFILKVANDPDHNARLKDEADVLRKQEMRHACIVDVVELLEVGQYFGFLMRPVYAEKEKRLIETLGQRMRKEGRLHIDLLHRFGEDLLGVVNYLEEQGIPHRDIKPDNITVGMVGRANKLHLVLFDFSLSRTPAENIRAGTTGYLDPLLPLRKPPRWDLHAERYAAAITLYEMATGTLPVWGDGTTDPSHLASDVEITIDAELFEMGLRDSLQAFFRKAFRRDTKARFDNAEDMLRSWRQCFEGLDESGPLSGHADEATLQELLSDVTFDTHITELGLGTRATNALDRANILTVEDLLTVPMRRLLRLRGVGNKTRREIAAAVKILRQRLGQPDGGQQLVPDSSTDEDETIDAGSLSVDLLADRLRKTGSADGDNFQQTVQLLLGFESENGDAWISQTNVAEKLGITRARVGQFVGKLRERWAKYGPLSRLRADLADTLRVHGGVMSARELGDAILVARGSTHDEPLRTQLAQAVVRAATEVERSMAEPRYLVRRDEDSVLISLNAELASYAIRLGEVADKIATEDPLLAPARVVERLRQISAASTIPLTDARLVRLAAEASKQAALSSRQELYPRGMDAARALKLSQGALLGQKQLTVEQIQDRVSGRYPEAAPLPQGEALDELLRQGGFEFRWDPTSKNGVGSYISTVREFSAVTSGTETAIRRPTNSSHLAAGDVTPEVADARQFEERLQRSAQEGAFLALLVNPKYYERAREELCRRFPLQPVDFEGLFLDSLQATAEKAKVQWDLVLNTDTQPNQGDWDKLMMLVSRTMPSVEKDLLAAEKTMLLAYPGMLARYGQMDLLSRLSQKVGRPGGIPGLWLLLPGDSQAMIDGKPVPLIGPGQRARVPESWIQNLHRAKGELSAFSDQRSGG</sequence>
<dbReference type="InterPro" id="IPR011009">
    <property type="entry name" value="Kinase-like_dom_sf"/>
</dbReference>
<dbReference type="SUPFAM" id="SSF56112">
    <property type="entry name" value="Protein kinase-like (PK-like)"/>
    <property type="match status" value="2"/>
</dbReference>
<dbReference type="InterPro" id="IPR000719">
    <property type="entry name" value="Prot_kinase_dom"/>
</dbReference>
<evidence type="ECO:0000259" key="1">
    <source>
        <dbReference type="PROSITE" id="PS50011"/>
    </source>
</evidence>
<dbReference type="InterPro" id="IPR049832">
    <property type="entry name" value="BREX_PglW"/>
</dbReference>
<dbReference type="PROSITE" id="PS00108">
    <property type="entry name" value="PROTEIN_KINASE_ST"/>
    <property type="match status" value="1"/>
</dbReference>
<feature type="domain" description="Protein kinase" evidence="1">
    <location>
        <begin position="522"/>
        <end position="783"/>
    </location>
</feature>
<protein>
    <submittedName>
        <fullName evidence="3">BREX system serine/threonine kinase PglW</fullName>
    </submittedName>
</protein>
<dbReference type="PANTHER" id="PTHR44167:SF24">
    <property type="entry name" value="SERINE_THREONINE-PROTEIN KINASE CHK2"/>
    <property type="match status" value="1"/>
</dbReference>
<dbReference type="PANTHER" id="PTHR44167">
    <property type="entry name" value="OVARIAN-SPECIFIC SERINE/THREONINE-PROTEIN KINASE LOK-RELATED"/>
    <property type="match status" value="1"/>
</dbReference>
<proteinExistence type="predicted"/>
<dbReference type="PROSITE" id="PS50011">
    <property type="entry name" value="PROTEIN_KINASE_DOM"/>
    <property type="match status" value="2"/>
</dbReference>
<dbReference type="InterPro" id="IPR011260">
    <property type="entry name" value="RNAP_asu_C"/>
</dbReference>
<dbReference type="EMBL" id="JAJKFT010000004">
    <property type="protein sequence ID" value="MCC9628660.1"/>
    <property type="molecule type" value="Genomic_DNA"/>
</dbReference>
<keyword evidence="4" id="KW-1185">Reference proteome</keyword>
<dbReference type="GO" id="GO:0006351">
    <property type="term" value="P:DNA-templated transcription"/>
    <property type="evidence" value="ECO:0007669"/>
    <property type="project" value="InterPro"/>
</dbReference>
<dbReference type="NCBIfam" id="NF033442">
    <property type="entry name" value="BREX_PglW"/>
    <property type="match status" value="1"/>
</dbReference>
<dbReference type="InterPro" id="IPR011528">
    <property type="entry name" value="NERD"/>
</dbReference>
<organism evidence="3 4">
    <name type="scientific">Blastopirellula sediminis</name>
    <dbReference type="NCBI Taxonomy" id="2894196"/>
    <lineage>
        <taxon>Bacteria</taxon>
        <taxon>Pseudomonadati</taxon>
        <taxon>Planctomycetota</taxon>
        <taxon>Planctomycetia</taxon>
        <taxon>Pirellulales</taxon>
        <taxon>Pirellulaceae</taxon>
        <taxon>Blastopirellula</taxon>
    </lineage>
</organism>
<dbReference type="Gene3D" id="1.10.150.20">
    <property type="entry name" value="5' to 3' exonuclease, C-terminal subdomain"/>
    <property type="match status" value="1"/>
</dbReference>
<reference evidence="3" key="1">
    <citation type="submission" date="2021-11" db="EMBL/GenBank/DDBJ databases">
        <title>Genome sequence.</title>
        <authorList>
            <person name="Sun Q."/>
        </authorList>
    </citation>
    <scope>NUCLEOTIDE SEQUENCE</scope>
    <source>
        <strain evidence="3">JC732</strain>
    </source>
</reference>
<dbReference type="GO" id="GO:0003899">
    <property type="term" value="F:DNA-directed RNA polymerase activity"/>
    <property type="evidence" value="ECO:0007669"/>
    <property type="project" value="InterPro"/>
</dbReference>
<dbReference type="Pfam" id="PF00069">
    <property type="entry name" value="Pkinase"/>
    <property type="match status" value="2"/>
</dbReference>
<keyword evidence="3" id="KW-0418">Kinase</keyword>
<keyword evidence="3" id="KW-0808">Transferase</keyword>
<dbReference type="RefSeq" id="WP_230218092.1">
    <property type="nucleotide sequence ID" value="NZ_JAJKFT010000004.1"/>
</dbReference>
<evidence type="ECO:0000313" key="4">
    <source>
        <dbReference type="Proteomes" id="UP001139103"/>
    </source>
</evidence>
<dbReference type="SMART" id="SM00220">
    <property type="entry name" value="S_TKc"/>
    <property type="match status" value="1"/>
</dbReference>
<feature type="domain" description="NERD" evidence="2">
    <location>
        <begin position="13"/>
        <end position="130"/>
    </location>
</feature>
<gene>
    <name evidence="3" type="primary">pglW</name>
    <name evidence="3" type="ORF">LOC68_09640</name>
</gene>
<dbReference type="GO" id="GO:0003677">
    <property type="term" value="F:DNA binding"/>
    <property type="evidence" value="ECO:0007669"/>
    <property type="project" value="InterPro"/>
</dbReference>
<dbReference type="InterPro" id="IPR008271">
    <property type="entry name" value="Ser/Thr_kinase_AS"/>
</dbReference>
<comment type="caution">
    <text evidence="3">The sequence shown here is derived from an EMBL/GenBank/DDBJ whole genome shotgun (WGS) entry which is preliminary data.</text>
</comment>
<evidence type="ECO:0000313" key="3">
    <source>
        <dbReference type="EMBL" id="MCC9628660.1"/>
    </source>
</evidence>
<dbReference type="GO" id="GO:0005524">
    <property type="term" value="F:ATP binding"/>
    <property type="evidence" value="ECO:0007669"/>
    <property type="project" value="InterPro"/>
</dbReference>
<dbReference type="GO" id="GO:0004674">
    <property type="term" value="F:protein serine/threonine kinase activity"/>
    <property type="evidence" value="ECO:0007669"/>
    <property type="project" value="TreeGrafter"/>
</dbReference>